<gene>
    <name evidence="9" type="ORF">GCM10022207_04780</name>
</gene>
<feature type="transmembrane region" description="Helical" evidence="7">
    <location>
        <begin position="7"/>
        <end position="26"/>
    </location>
</feature>
<dbReference type="InterPro" id="IPR035952">
    <property type="entry name" value="Rhomboid-like_sf"/>
</dbReference>
<keyword evidence="9" id="KW-0378">Hydrolase</keyword>
<comment type="subcellular location">
    <subcellularLocation>
        <location evidence="1">Membrane</location>
        <topology evidence="1">Multi-pass membrane protein</topology>
    </subcellularLocation>
</comment>
<evidence type="ECO:0000256" key="5">
    <source>
        <dbReference type="ARBA" id="ARBA00022989"/>
    </source>
</evidence>
<dbReference type="GO" id="GO:0006508">
    <property type="term" value="P:proteolysis"/>
    <property type="evidence" value="ECO:0007669"/>
    <property type="project" value="UniProtKB-KW"/>
</dbReference>
<dbReference type="Proteomes" id="UP001501563">
    <property type="component" value="Unassembled WGS sequence"/>
</dbReference>
<evidence type="ECO:0000313" key="9">
    <source>
        <dbReference type="EMBL" id="GAA3846852.1"/>
    </source>
</evidence>
<evidence type="ECO:0000256" key="1">
    <source>
        <dbReference type="ARBA" id="ARBA00004141"/>
    </source>
</evidence>
<feature type="transmembrane region" description="Helical" evidence="7">
    <location>
        <begin position="184"/>
        <end position="208"/>
    </location>
</feature>
<dbReference type="InterPro" id="IPR022764">
    <property type="entry name" value="Peptidase_S54_rhomboid_dom"/>
</dbReference>
<keyword evidence="9" id="KW-0645">Protease</keyword>
<keyword evidence="3" id="KW-0997">Cell inner membrane</keyword>
<feature type="transmembrane region" description="Helical" evidence="7">
    <location>
        <begin position="93"/>
        <end position="117"/>
    </location>
</feature>
<protein>
    <submittedName>
        <fullName evidence="9">Rhomboid family intramembrane serine protease</fullName>
    </submittedName>
</protein>
<keyword evidence="2" id="KW-1003">Cell membrane</keyword>
<keyword evidence="10" id="KW-1185">Reference proteome</keyword>
<dbReference type="SUPFAM" id="SSF144091">
    <property type="entry name" value="Rhomboid-like"/>
    <property type="match status" value="1"/>
</dbReference>
<keyword evidence="5 7" id="KW-1133">Transmembrane helix</keyword>
<dbReference type="Pfam" id="PF01694">
    <property type="entry name" value="Rhomboid"/>
    <property type="match status" value="1"/>
</dbReference>
<evidence type="ECO:0000256" key="3">
    <source>
        <dbReference type="ARBA" id="ARBA00022519"/>
    </source>
</evidence>
<name>A0ABP7JKW9_9ACTN</name>
<feature type="transmembrane region" description="Helical" evidence="7">
    <location>
        <begin position="154"/>
        <end position="172"/>
    </location>
</feature>
<evidence type="ECO:0000256" key="6">
    <source>
        <dbReference type="ARBA" id="ARBA00023136"/>
    </source>
</evidence>
<dbReference type="EMBL" id="BAAAZA010000001">
    <property type="protein sequence ID" value="GAA3846852.1"/>
    <property type="molecule type" value="Genomic_DNA"/>
</dbReference>
<feature type="transmembrane region" description="Helical" evidence="7">
    <location>
        <begin position="220"/>
        <end position="239"/>
    </location>
</feature>
<dbReference type="Gene3D" id="1.20.1540.10">
    <property type="entry name" value="Rhomboid-like"/>
    <property type="match status" value="1"/>
</dbReference>
<evidence type="ECO:0000256" key="2">
    <source>
        <dbReference type="ARBA" id="ARBA00022475"/>
    </source>
</evidence>
<evidence type="ECO:0000256" key="4">
    <source>
        <dbReference type="ARBA" id="ARBA00022692"/>
    </source>
</evidence>
<evidence type="ECO:0000313" key="10">
    <source>
        <dbReference type="Proteomes" id="UP001501563"/>
    </source>
</evidence>
<reference evidence="10" key="1">
    <citation type="journal article" date="2019" name="Int. J. Syst. Evol. Microbiol.">
        <title>The Global Catalogue of Microorganisms (GCM) 10K type strain sequencing project: providing services to taxonomists for standard genome sequencing and annotation.</title>
        <authorList>
            <consortium name="The Broad Institute Genomics Platform"/>
            <consortium name="The Broad Institute Genome Sequencing Center for Infectious Disease"/>
            <person name="Wu L."/>
            <person name="Ma J."/>
        </authorList>
    </citation>
    <scope>NUCLEOTIDE SEQUENCE [LARGE SCALE GENOMIC DNA]</scope>
    <source>
        <strain evidence="10">JCM 16578</strain>
    </source>
</reference>
<sequence length="262" mass="28171">MRRTPYVTYALIAANVVVFLFTPGIAGSVAGQSDLAQLCHLQAFLDHYAAVPRELIHDQLPRLVPTGAVGVGPHGPGCVVATPEYQKSPPASVFTAMFLHGSWLHLLGNMLFLLIFGNNIEDRLGHVRFTLFYLVCGYAAAYGFALANSDSGDPLIGASGAIAGVLGAYLVLYPRVRVWVLVPFLIFLPLRLPAWIVLGFWFVLQAAYSSGQGVSSAGSVAYMAHVVGFLVGMVIAWPLRAGTPRPPEPQGLLFGRRARPGW</sequence>
<organism evidence="9 10">
    <name type="scientific">Streptomyces lannensis</name>
    <dbReference type="NCBI Taxonomy" id="766498"/>
    <lineage>
        <taxon>Bacteria</taxon>
        <taxon>Bacillati</taxon>
        <taxon>Actinomycetota</taxon>
        <taxon>Actinomycetes</taxon>
        <taxon>Kitasatosporales</taxon>
        <taxon>Streptomycetaceae</taxon>
        <taxon>Streptomyces</taxon>
    </lineage>
</organism>
<accession>A0ABP7JKW9</accession>
<keyword evidence="6 7" id="KW-0472">Membrane</keyword>
<evidence type="ECO:0000256" key="7">
    <source>
        <dbReference type="SAM" id="Phobius"/>
    </source>
</evidence>
<keyword evidence="4 7" id="KW-0812">Transmembrane</keyword>
<feature type="domain" description="Peptidase S54 rhomboid" evidence="8">
    <location>
        <begin position="93"/>
        <end position="240"/>
    </location>
</feature>
<proteinExistence type="predicted"/>
<dbReference type="PANTHER" id="PTHR43066">
    <property type="entry name" value="RHOMBOID-RELATED PROTEIN"/>
    <property type="match status" value="1"/>
</dbReference>
<feature type="transmembrane region" description="Helical" evidence="7">
    <location>
        <begin position="129"/>
        <end position="148"/>
    </location>
</feature>
<comment type="caution">
    <text evidence="9">The sequence shown here is derived from an EMBL/GenBank/DDBJ whole genome shotgun (WGS) entry which is preliminary data.</text>
</comment>
<evidence type="ECO:0000259" key="8">
    <source>
        <dbReference type="Pfam" id="PF01694"/>
    </source>
</evidence>
<dbReference type="PANTHER" id="PTHR43066:SF26">
    <property type="entry name" value="RHOMBOID PROTEASE GLPG"/>
    <property type="match status" value="1"/>
</dbReference>
<dbReference type="GO" id="GO:0008233">
    <property type="term" value="F:peptidase activity"/>
    <property type="evidence" value="ECO:0007669"/>
    <property type="project" value="UniProtKB-KW"/>
</dbReference>